<dbReference type="InterPro" id="IPR011990">
    <property type="entry name" value="TPR-like_helical_dom_sf"/>
</dbReference>
<comment type="caution">
    <text evidence="1">The sequence shown here is derived from an EMBL/GenBank/DDBJ whole genome shotgun (WGS) entry which is preliminary data.</text>
</comment>
<evidence type="ECO:0000313" key="3">
    <source>
        <dbReference type="Proteomes" id="UP000437931"/>
    </source>
</evidence>
<protein>
    <submittedName>
        <fullName evidence="1">Tetratricopeptide repeat protein</fullName>
    </submittedName>
</protein>
<dbReference type="SMART" id="SM00028">
    <property type="entry name" value="TPR"/>
    <property type="match status" value="2"/>
</dbReference>
<dbReference type="RefSeq" id="WP_152181060.1">
    <property type="nucleotide sequence ID" value="NZ_WJPM01000002.1"/>
</dbReference>
<dbReference type="EMBL" id="WJPN01000002">
    <property type="protein sequence ID" value="MRG99581.1"/>
    <property type="molecule type" value="Genomic_DNA"/>
</dbReference>
<organism evidence="1 4">
    <name type="scientific">Xanthomonas sontii</name>
    <dbReference type="NCBI Taxonomy" id="2650745"/>
    <lineage>
        <taxon>Bacteria</taxon>
        <taxon>Pseudomonadati</taxon>
        <taxon>Pseudomonadota</taxon>
        <taxon>Gammaproteobacteria</taxon>
        <taxon>Lysobacterales</taxon>
        <taxon>Lysobacteraceae</taxon>
        <taxon>Xanthomonas</taxon>
    </lineage>
</organism>
<evidence type="ECO:0000313" key="1">
    <source>
        <dbReference type="EMBL" id="MRG99581.1"/>
    </source>
</evidence>
<accession>A0A6N7QFD3</accession>
<reference evidence="2" key="2">
    <citation type="journal article" date="2020" name="Plant Dis.">
        <title>A Grain Rot of Rice in Iran Caused by a Xanthomonas Strain Closely Related to X. sacchari.</title>
        <authorList>
            <person name="Mirghasempour S.A."/>
            <person name="Huang S."/>
            <person name="Studholme D.J."/>
            <person name="Brady C.L."/>
        </authorList>
    </citation>
    <scope>NUCLEOTIDE SEQUENCE</scope>
    <source>
        <strain evidence="2">SAM114</strain>
    </source>
</reference>
<keyword evidence="3" id="KW-1185">Reference proteome</keyword>
<reference evidence="3 4" key="1">
    <citation type="submission" date="2019-11" db="EMBL/GenBank/DDBJ databases">
        <title>First report of rice panicle blight caused by Xanthomonas sp. in Iran.</title>
        <authorList>
            <person name="Mirghasempour S.A."/>
            <person name="Huang S."/>
            <person name="Brady C.L."/>
            <person name="Studholme D.J."/>
        </authorList>
    </citation>
    <scope>NUCLEOTIDE SEQUENCE [LARGE SCALE GENOMIC DNA]</scope>
    <source>
        <strain evidence="1 4">ASD011</strain>
        <strain evidence="3">SAM114</strain>
    </source>
</reference>
<dbReference type="Proteomes" id="UP000437931">
    <property type="component" value="Unassembled WGS sequence"/>
</dbReference>
<dbReference type="EMBL" id="WJPM01000002">
    <property type="protein sequence ID" value="MRH73913.1"/>
    <property type="molecule type" value="Genomic_DNA"/>
</dbReference>
<sequence>MSASVPDDRLAQAKALVMAAFREPQRADALLAEAEALVRAAARAAPADPRPLTCLGAVLCDRGHYRRAAAALRRAVRLQSDDRSTYFNLGVALLNVGQQAEAMAAFRHAASLRAAPISWTAYFDPHAQ</sequence>
<dbReference type="SUPFAM" id="SSF48452">
    <property type="entry name" value="TPR-like"/>
    <property type="match status" value="1"/>
</dbReference>
<dbReference type="AlphaFoldDB" id="A0A6N7QFD3"/>
<evidence type="ECO:0000313" key="2">
    <source>
        <dbReference type="EMBL" id="MRH73913.1"/>
    </source>
</evidence>
<dbReference type="Gene3D" id="1.25.40.10">
    <property type="entry name" value="Tetratricopeptide repeat domain"/>
    <property type="match status" value="1"/>
</dbReference>
<dbReference type="InterPro" id="IPR019734">
    <property type="entry name" value="TPR_rpt"/>
</dbReference>
<gene>
    <name evidence="1" type="ORF">GIY21_04650</name>
    <name evidence="2" type="ORF">GIY22_04640</name>
</gene>
<name>A0A6N7QFD3_9XANT</name>
<dbReference type="Pfam" id="PF13414">
    <property type="entry name" value="TPR_11"/>
    <property type="match status" value="1"/>
</dbReference>
<proteinExistence type="predicted"/>
<dbReference type="Proteomes" id="UP000439314">
    <property type="component" value="Unassembled WGS sequence"/>
</dbReference>
<evidence type="ECO:0000313" key="4">
    <source>
        <dbReference type="Proteomes" id="UP000439314"/>
    </source>
</evidence>